<keyword evidence="5" id="KW-0597">Phosphoprotein</keyword>
<dbReference type="Gene3D" id="3.40.50.300">
    <property type="entry name" value="P-loop containing nucleotide triphosphate hydrolases"/>
    <property type="match status" value="1"/>
</dbReference>
<keyword evidence="9" id="KW-1185">Reference proteome</keyword>
<dbReference type="PANTHER" id="PTHR32071">
    <property type="entry name" value="TRANSCRIPTIONAL REGULATORY PROTEIN"/>
    <property type="match status" value="1"/>
</dbReference>
<keyword evidence="4" id="KW-0804">Transcription</keyword>
<keyword evidence="2" id="KW-0067">ATP-binding</keyword>
<organism evidence="8 9">
    <name type="scientific">Pradoshia eiseniae</name>
    <dbReference type="NCBI Taxonomy" id="2064768"/>
    <lineage>
        <taxon>Bacteria</taxon>
        <taxon>Bacillati</taxon>
        <taxon>Bacillota</taxon>
        <taxon>Bacilli</taxon>
        <taxon>Bacillales</taxon>
        <taxon>Bacillaceae</taxon>
        <taxon>Pradoshia</taxon>
    </lineage>
</organism>
<dbReference type="InterPro" id="IPR025944">
    <property type="entry name" value="Sigma_54_int_dom_CS"/>
</dbReference>
<evidence type="ECO:0000256" key="5">
    <source>
        <dbReference type="PROSITE-ProRule" id="PRU00169"/>
    </source>
</evidence>
<evidence type="ECO:0000256" key="2">
    <source>
        <dbReference type="ARBA" id="ARBA00022840"/>
    </source>
</evidence>
<dbReference type="Gene3D" id="1.10.8.60">
    <property type="match status" value="1"/>
</dbReference>
<proteinExistence type="predicted"/>
<feature type="modified residue" description="4-aspartylphosphate" evidence="5">
    <location>
        <position position="52"/>
    </location>
</feature>
<dbReference type="EMBL" id="PKOZ01000001">
    <property type="protein sequence ID" value="PQD96762.1"/>
    <property type="molecule type" value="Genomic_DNA"/>
</dbReference>
<evidence type="ECO:0000259" key="7">
    <source>
        <dbReference type="PROSITE" id="PS50110"/>
    </source>
</evidence>
<evidence type="ECO:0000256" key="3">
    <source>
        <dbReference type="ARBA" id="ARBA00023015"/>
    </source>
</evidence>
<gene>
    <name evidence="8" type="ORF">CYL18_02415</name>
</gene>
<dbReference type="PROSITE" id="PS50045">
    <property type="entry name" value="SIGMA54_INTERACT_4"/>
    <property type="match status" value="1"/>
</dbReference>
<dbReference type="InterPro" id="IPR001789">
    <property type="entry name" value="Sig_transdc_resp-reg_receiver"/>
</dbReference>
<dbReference type="Proteomes" id="UP000239663">
    <property type="component" value="Unassembled WGS sequence"/>
</dbReference>
<dbReference type="InterPro" id="IPR025662">
    <property type="entry name" value="Sigma_54_int_dom_ATP-bd_1"/>
</dbReference>
<accession>A0A2S7N3V5</accession>
<dbReference type="PROSITE" id="PS00675">
    <property type="entry name" value="SIGMA54_INTERACT_1"/>
    <property type="match status" value="1"/>
</dbReference>
<dbReference type="InterPro" id="IPR011006">
    <property type="entry name" value="CheY-like_superfamily"/>
</dbReference>
<feature type="domain" description="Sigma-54 factor interaction" evidence="6">
    <location>
        <begin position="139"/>
        <end position="363"/>
    </location>
</feature>
<evidence type="ECO:0000256" key="1">
    <source>
        <dbReference type="ARBA" id="ARBA00022741"/>
    </source>
</evidence>
<dbReference type="FunFam" id="3.40.50.300:FF:000006">
    <property type="entry name" value="DNA-binding transcriptional regulator NtrC"/>
    <property type="match status" value="1"/>
</dbReference>
<evidence type="ECO:0000256" key="4">
    <source>
        <dbReference type="ARBA" id="ARBA00023163"/>
    </source>
</evidence>
<dbReference type="PROSITE" id="PS50110">
    <property type="entry name" value="RESPONSE_REGULATORY"/>
    <property type="match status" value="1"/>
</dbReference>
<sequence length="476" mass="53634">MKEIVIIDDEPEIRHFLSYLLSQKGYRVTLCESGQDFERLLPELDADLALIDVKLPDASGLDILKQLKQAVPHCIAIIMTGYSTVKTAVEAIKLGANDYIEKPFDSIDELEALLDHLLNHHHAPYAHEISLLADELGIMVGECEDMHHLLTLAHKIAKKSLNVLIEGETGSGKDVLARFIHHASHRSNYPFIAINCGALSVSLLESELFGHEKGAFTGAFKERKGVFEIADRGTLFLDEIAEASPATQVKLLRTIETGEYRRIGDEALRRTNTRIIAASHADLAAAVKANTFREDLLYRLDVVKLTIPPLRERKQDIPLFLKHFLKQHNTSLSFSDEAIEQLMKYPWPGNIRELANVVKRAVTLAEDETAMITPHYLPEKIRLHSPEPSVISTDKCEGSVLESYLEEWTEEMLRLWDHDCEVNLEDVLLHVKALEVEVGKAFVSKTINETMGNRKAAADKLKISTRQLRYLLSEKN</sequence>
<evidence type="ECO:0000259" key="6">
    <source>
        <dbReference type="PROSITE" id="PS50045"/>
    </source>
</evidence>
<keyword evidence="1" id="KW-0547">Nucleotide-binding</keyword>
<dbReference type="SMART" id="SM00448">
    <property type="entry name" value="REC"/>
    <property type="match status" value="1"/>
</dbReference>
<dbReference type="Pfam" id="PF00072">
    <property type="entry name" value="Response_reg"/>
    <property type="match status" value="1"/>
</dbReference>
<dbReference type="Gene3D" id="3.40.50.2300">
    <property type="match status" value="1"/>
</dbReference>
<protein>
    <submittedName>
        <fullName evidence="8">Sigma-54-dependent Fis family transcriptional regulator</fullName>
    </submittedName>
</protein>
<dbReference type="Pfam" id="PF25601">
    <property type="entry name" value="AAA_lid_14"/>
    <property type="match status" value="1"/>
</dbReference>
<dbReference type="RefSeq" id="WP_104847859.1">
    <property type="nucleotide sequence ID" value="NZ_PKOZ01000001.1"/>
</dbReference>
<evidence type="ECO:0000313" key="9">
    <source>
        <dbReference type="Proteomes" id="UP000239663"/>
    </source>
</evidence>
<dbReference type="SUPFAM" id="SSF52540">
    <property type="entry name" value="P-loop containing nucleoside triphosphate hydrolases"/>
    <property type="match status" value="1"/>
</dbReference>
<dbReference type="CDD" id="cd00009">
    <property type="entry name" value="AAA"/>
    <property type="match status" value="1"/>
</dbReference>
<dbReference type="Pfam" id="PF00158">
    <property type="entry name" value="Sigma54_activat"/>
    <property type="match status" value="1"/>
</dbReference>
<dbReference type="GO" id="GO:0005524">
    <property type="term" value="F:ATP binding"/>
    <property type="evidence" value="ECO:0007669"/>
    <property type="project" value="UniProtKB-KW"/>
</dbReference>
<dbReference type="AlphaFoldDB" id="A0A2S7N3V5"/>
<comment type="caution">
    <text evidence="8">The sequence shown here is derived from an EMBL/GenBank/DDBJ whole genome shotgun (WGS) entry which is preliminary data.</text>
</comment>
<dbReference type="InterPro" id="IPR002078">
    <property type="entry name" value="Sigma_54_int"/>
</dbReference>
<dbReference type="InterPro" id="IPR058031">
    <property type="entry name" value="AAA_lid_NorR"/>
</dbReference>
<evidence type="ECO:0000313" key="8">
    <source>
        <dbReference type="EMBL" id="PQD96762.1"/>
    </source>
</evidence>
<dbReference type="GO" id="GO:0000160">
    <property type="term" value="P:phosphorelay signal transduction system"/>
    <property type="evidence" value="ECO:0007669"/>
    <property type="project" value="InterPro"/>
</dbReference>
<dbReference type="SMART" id="SM00382">
    <property type="entry name" value="AAA"/>
    <property type="match status" value="1"/>
</dbReference>
<keyword evidence="3" id="KW-0805">Transcription regulation</keyword>
<dbReference type="InterPro" id="IPR027417">
    <property type="entry name" value="P-loop_NTPase"/>
</dbReference>
<dbReference type="SUPFAM" id="SSF52172">
    <property type="entry name" value="CheY-like"/>
    <property type="match status" value="1"/>
</dbReference>
<dbReference type="InterPro" id="IPR003593">
    <property type="entry name" value="AAA+_ATPase"/>
</dbReference>
<feature type="domain" description="Response regulatory" evidence="7">
    <location>
        <begin position="3"/>
        <end position="117"/>
    </location>
</feature>
<name>A0A2S7N3V5_9BACI</name>
<reference evidence="8 9" key="1">
    <citation type="submission" date="2017-12" db="EMBL/GenBank/DDBJ databases">
        <title>Taxonomic description and draft genome of Pradoshia cofamensis Gen. nov., sp. nov., a thermotolerant bacillale isolated from anterior gut of earthworm Eisenia fetida.</title>
        <authorList>
            <person name="Saha T."/>
            <person name="Chakraborty R."/>
        </authorList>
    </citation>
    <scope>NUCLEOTIDE SEQUENCE [LARGE SCALE GENOMIC DNA]</scope>
    <source>
        <strain evidence="8 9">EAG3</strain>
    </source>
</reference>
<dbReference type="PROSITE" id="PS00688">
    <property type="entry name" value="SIGMA54_INTERACT_3"/>
    <property type="match status" value="1"/>
</dbReference>
<dbReference type="GO" id="GO:0006355">
    <property type="term" value="P:regulation of DNA-templated transcription"/>
    <property type="evidence" value="ECO:0007669"/>
    <property type="project" value="InterPro"/>
</dbReference>
<dbReference type="OrthoDB" id="9771372at2"/>